<dbReference type="AlphaFoldDB" id="A0A221KEX4"/>
<organism evidence="2 3">
    <name type="scientific">Vitreoscilla filiformis</name>
    <dbReference type="NCBI Taxonomy" id="63"/>
    <lineage>
        <taxon>Bacteria</taxon>
        <taxon>Pseudomonadati</taxon>
        <taxon>Pseudomonadota</taxon>
        <taxon>Betaproteobacteria</taxon>
        <taxon>Neisseriales</taxon>
        <taxon>Neisseriaceae</taxon>
        <taxon>Vitreoscilla</taxon>
    </lineage>
</organism>
<proteinExistence type="predicted"/>
<gene>
    <name evidence="2" type="ORF">VITFI_CDS1575</name>
</gene>
<evidence type="ECO:0000313" key="3">
    <source>
        <dbReference type="Proteomes" id="UP000199729"/>
    </source>
</evidence>
<dbReference type="GO" id="GO:0016491">
    <property type="term" value="F:oxidoreductase activity"/>
    <property type="evidence" value="ECO:0007669"/>
    <property type="project" value="InterPro"/>
</dbReference>
<dbReference type="PANTHER" id="PTHR16128:SF5">
    <property type="entry name" value="FAD_NAD(P)-BINDING OXIDOREDUCTASE FAMILY PROTEIN"/>
    <property type="match status" value="1"/>
</dbReference>
<dbReference type="Pfam" id="PF01593">
    <property type="entry name" value="Amino_oxidase"/>
    <property type="match status" value="1"/>
</dbReference>
<evidence type="ECO:0000259" key="1">
    <source>
        <dbReference type="Pfam" id="PF01593"/>
    </source>
</evidence>
<reference evidence="2 3" key="1">
    <citation type="submission" date="2017-07" db="EMBL/GenBank/DDBJ databases">
        <title>Complete Genome Sequence of the cosmetic ferment Vitreoscilla filiformis (ATCC15551).</title>
        <authorList>
            <person name="Contreras S."/>
            <person name="Sagory-Zalkind P."/>
            <person name="Blanquart H."/>
            <person name="Iltis A."/>
            <person name="Morand S.C."/>
        </authorList>
    </citation>
    <scope>NUCLEOTIDE SEQUENCE [LARGE SCALE GENOMIC DNA]</scope>
    <source>
        <strain evidence="2 3">ATCC 15551</strain>
    </source>
</reference>
<dbReference type="Pfam" id="PF13450">
    <property type="entry name" value="NAD_binding_8"/>
    <property type="match status" value="1"/>
</dbReference>
<sequence length="342" mass="36478">MAVVGAGLAGAACARALAEAGHNVTVLDKARGPGGRLATRRVEWFDAQGQAHVCGLDHGTPWFDARSAAMRQFVDAALTAGWLAAWQPRIVGGRSGGAAPVSLHYVAVPTMPTLCQRLLDAPALTRLWQHTVTAIKSAEDGSAGWQVSCAGERLPRVFDAVMLAMPPAQAAVLLRPWRVDWAEQAEATPMSPCWTLLGVSEAPGRPAAWDMALPDSGPLARIVQHRARPGRAMAPADQAHWVAHARVQWSQAHLEHSPAGVQAQLQEALAQVLGQPLRWHHVTVHRWRYALTQPDPARDLPACWWDATQGLGVCGDFLGGYGVEGAWLSGQALAASVLEGVV</sequence>
<dbReference type="InterPro" id="IPR002937">
    <property type="entry name" value="Amino_oxidase"/>
</dbReference>
<dbReference type="Proteomes" id="UP000199729">
    <property type="component" value="Chromosome"/>
</dbReference>
<dbReference type="Gene3D" id="3.90.660.10">
    <property type="match status" value="1"/>
</dbReference>
<dbReference type="Gene3D" id="3.50.50.60">
    <property type="entry name" value="FAD/NAD(P)-binding domain"/>
    <property type="match status" value="1"/>
</dbReference>
<protein>
    <submittedName>
        <fullName evidence="2">FAD-dependent oxidoreductase</fullName>
    </submittedName>
</protein>
<accession>A0A221KEX4</accession>
<dbReference type="SUPFAM" id="SSF51905">
    <property type="entry name" value="FAD/NAD(P)-binding domain"/>
    <property type="match status" value="1"/>
</dbReference>
<dbReference type="EMBL" id="CP022423">
    <property type="protein sequence ID" value="ASM77353.1"/>
    <property type="molecule type" value="Genomic_DNA"/>
</dbReference>
<dbReference type="InterPro" id="IPR036188">
    <property type="entry name" value="FAD/NAD-bd_sf"/>
</dbReference>
<feature type="domain" description="Amine oxidase" evidence="1">
    <location>
        <begin position="116"/>
        <end position="338"/>
    </location>
</feature>
<dbReference type="PANTHER" id="PTHR16128">
    <property type="entry name" value="FAD/NAD(P)-BINDING OXIDOREDUCTASE FAMILY PROTEIN"/>
    <property type="match status" value="1"/>
</dbReference>
<name>A0A221KEX4_VITFI</name>
<dbReference type="KEGG" id="vff:VITFI_CDS1575"/>
<keyword evidence="3" id="KW-1185">Reference proteome</keyword>
<evidence type="ECO:0000313" key="2">
    <source>
        <dbReference type="EMBL" id="ASM77353.1"/>
    </source>
</evidence>